<gene>
    <name evidence="1" type="ORF">HPB49_013905</name>
</gene>
<comment type="caution">
    <text evidence="1">The sequence shown here is derived from an EMBL/GenBank/DDBJ whole genome shotgun (WGS) entry which is preliminary data.</text>
</comment>
<dbReference type="EMBL" id="CM023471">
    <property type="protein sequence ID" value="KAH7966125.1"/>
    <property type="molecule type" value="Genomic_DNA"/>
</dbReference>
<name>A0ACB8DDK7_DERSI</name>
<organism evidence="1 2">
    <name type="scientific">Dermacentor silvarum</name>
    <name type="common">Tick</name>
    <dbReference type="NCBI Taxonomy" id="543639"/>
    <lineage>
        <taxon>Eukaryota</taxon>
        <taxon>Metazoa</taxon>
        <taxon>Ecdysozoa</taxon>
        <taxon>Arthropoda</taxon>
        <taxon>Chelicerata</taxon>
        <taxon>Arachnida</taxon>
        <taxon>Acari</taxon>
        <taxon>Parasitiformes</taxon>
        <taxon>Ixodida</taxon>
        <taxon>Ixodoidea</taxon>
        <taxon>Ixodidae</taxon>
        <taxon>Rhipicephalinae</taxon>
        <taxon>Dermacentor</taxon>
    </lineage>
</organism>
<accession>A0ACB8DDK7</accession>
<protein>
    <submittedName>
        <fullName evidence="1">Uncharacterized protein</fullName>
    </submittedName>
</protein>
<keyword evidence="2" id="KW-1185">Reference proteome</keyword>
<evidence type="ECO:0000313" key="2">
    <source>
        <dbReference type="Proteomes" id="UP000821865"/>
    </source>
</evidence>
<evidence type="ECO:0000313" key="1">
    <source>
        <dbReference type="EMBL" id="KAH7966125.1"/>
    </source>
</evidence>
<sequence length="207" mass="23149">MTDDGYAVQHFGVSPKSIVDCVYNVWFDYTEKCLDALKTALEEKASGHIAPDELEASVESIFPEMVTAFNKNADKLEEFMKRNITHVPSHVLLPEDDAHRQLPDERKTSVSFLRAQLRSLHRRIAQETARQQALKDELARQDVLREQLQAKLRTIEEVARQAAEISNKTITVPAEGVACLHPGTQNVPALCREAEGLSEATGQWGDA</sequence>
<proteinExistence type="predicted"/>
<reference evidence="1" key="1">
    <citation type="submission" date="2020-05" db="EMBL/GenBank/DDBJ databases">
        <title>Large-scale comparative analyses of tick genomes elucidate their genetic diversity and vector capacities.</title>
        <authorList>
            <person name="Jia N."/>
            <person name="Wang J."/>
            <person name="Shi W."/>
            <person name="Du L."/>
            <person name="Sun Y."/>
            <person name="Zhan W."/>
            <person name="Jiang J."/>
            <person name="Wang Q."/>
            <person name="Zhang B."/>
            <person name="Ji P."/>
            <person name="Sakyi L.B."/>
            <person name="Cui X."/>
            <person name="Yuan T."/>
            <person name="Jiang B."/>
            <person name="Yang W."/>
            <person name="Lam T.T.-Y."/>
            <person name="Chang Q."/>
            <person name="Ding S."/>
            <person name="Wang X."/>
            <person name="Zhu J."/>
            <person name="Ruan X."/>
            <person name="Zhao L."/>
            <person name="Wei J."/>
            <person name="Que T."/>
            <person name="Du C."/>
            <person name="Cheng J."/>
            <person name="Dai P."/>
            <person name="Han X."/>
            <person name="Huang E."/>
            <person name="Gao Y."/>
            <person name="Liu J."/>
            <person name="Shao H."/>
            <person name="Ye R."/>
            <person name="Li L."/>
            <person name="Wei W."/>
            <person name="Wang X."/>
            <person name="Wang C."/>
            <person name="Yang T."/>
            <person name="Huo Q."/>
            <person name="Li W."/>
            <person name="Guo W."/>
            <person name="Chen H."/>
            <person name="Zhou L."/>
            <person name="Ni X."/>
            <person name="Tian J."/>
            <person name="Zhou Y."/>
            <person name="Sheng Y."/>
            <person name="Liu T."/>
            <person name="Pan Y."/>
            <person name="Xia L."/>
            <person name="Li J."/>
            <person name="Zhao F."/>
            <person name="Cao W."/>
        </authorList>
    </citation>
    <scope>NUCLEOTIDE SEQUENCE</scope>
    <source>
        <strain evidence="1">Dsil-2018</strain>
    </source>
</reference>
<dbReference type="Proteomes" id="UP000821865">
    <property type="component" value="Chromosome 2"/>
</dbReference>